<proteinExistence type="predicted"/>
<organism evidence="2 3">
    <name type="scientific">Actinokineospora guangxiensis</name>
    <dbReference type="NCBI Taxonomy" id="1490288"/>
    <lineage>
        <taxon>Bacteria</taxon>
        <taxon>Bacillati</taxon>
        <taxon>Actinomycetota</taxon>
        <taxon>Actinomycetes</taxon>
        <taxon>Pseudonocardiales</taxon>
        <taxon>Pseudonocardiaceae</taxon>
        <taxon>Actinokineospora</taxon>
    </lineage>
</organism>
<feature type="transmembrane region" description="Helical" evidence="1">
    <location>
        <begin position="7"/>
        <end position="26"/>
    </location>
</feature>
<reference evidence="3" key="1">
    <citation type="journal article" date="2019" name="Int. J. Syst. Evol. Microbiol.">
        <title>The Global Catalogue of Microorganisms (GCM) 10K type strain sequencing project: providing services to taxonomists for standard genome sequencing and annotation.</title>
        <authorList>
            <consortium name="The Broad Institute Genomics Platform"/>
            <consortium name="The Broad Institute Genome Sequencing Center for Infectious Disease"/>
            <person name="Wu L."/>
            <person name="Ma J."/>
        </authorList>
    </citation>
    <scope>NUCLEOTIDE SEQUENCE [LARGE SCALE GENOMIC DNA]</scope>
    <source>
        <strain evidence="3">CCUG 59778</strain>
    </source>
</reference>
<gene>
    <name evidence="2" type="ORF">ACFPM7_03135</name>
</gene>
<dbReference type="EMBL" id="JBHSKF010000001">
    <property type="protein sequence ID" value="MFC5286031.1"/>
    <property type="molecule type" value="Genomic_DNA"/>
</dbReference>
<sequence length="72" mass="7827">MDSSGISALQGAVFVVGVYEGVVPLVARVFDWHPVLAFPLLLPEPFWWIVSVLVIIAAVVLLEVLDQRKPSG</sequence>
<name>A0ABW0EH66_9PSEU</name>
<evidence type="ECO:0000256" key="1">
    <source>
        <dbReference type="SAM" id="Phobius"/>
    </source>
</evidence>
<evidence type="ECO:0000313" key="2">
    <source>
        <dbReference type="EMBL" id="MFC5286031.1"/>
    </source>
</evidence>
<keyword evidence="1" id="KW-1133">Transmembrane helix</keyword>
<comment type="caution">
    <text evidence="2">The sequence shown here is derived from an EMBL/GenBank/DDBJ whole genome shotgun (WGS) entry which is preliminary data.</text>
</comment>
<dbReference type="Proteomes" id="UP001596157">
    <property type="component" value="Unassembled WGS sequence"/>
</dbReference>
<keyword evidence="1" id="KW-0812">Transmembrane</keyword>
<evidence type="ECO:0000313" key="3">
    <source>
        <dbReference type="Proteomes" id="UP001596157"/>
    </source>
</evidence>
<dbReference type="RefSeq" id="WP_378243509.1">
    <property type="nucleotide sequence ID" value="NZ_JBHSKF010000001.1"/>
</dbReference>
<keyword evidence="1" id="KW-0472">Membrane</keyword>
<feature type="transmembrane region" description="Helical" evidence="1">
    <location>
        <begin position="46"/>
        <end position="65"/>
    </location>
</feature>
<protein>
    <submittedName>
        <fullName evidence="2">Uncharacterized protein</fullName>
    </submittedName>
</protein>
<keyword evidence="3" id="KW-1185">Reference proteome</keyword>
<accession>A0ABW0EH66</accession>